<comment type="catalytic activity">
    <reaction evidence="1">
        <text>ATP-independent breakage of single-stranded DNA, followed by passage and rejoining.</text>
        <dbReference type="EC" id="5.6.2.1"/>
    </reaction>
</comment>
<dbReference type="InterPro" id="IPR013500">
    <property type="entry name" value="TopoI_cat_euk"/>
</dbReference>
<dbReference type="InterPro" id="IPR011010">
    <property type="entry name" value="DNA_brk_join_enz"/>
</dbReference>
<dbReference type="InterPro" id="IPR049331">
    <property type="entry name" value="Top1B_N_bact"/>
</dbReference>
<dbReference type="PRINTS" id="PR00416">
    <property type="entry name" value="EUTPISMRASEI"/>
</dbReference>
<reference evidence="9 10" key="1">
    <citation type="submission" date="2021-05" db="EMBL/GenBank/DDBJ databases">
        <title>Kineosporia and Streptomyces sp. nov. two new marine actinobacteria isolated from Coral.</title>
        <authorList>
            <person name="Buangrab K."/>
            <person name="Sutthacheep M."/>
            <person name="Yeemin T."/>
            <person name="Harunari E."/>
            <person name="Igarashi Y."/>
            <person name="Kanchanasin P."/>
            <person name="Tanasupawat S."/>
            <person name="Phongsopitanun W."/>
        </authorList>
    </citation>
    <scope>NUCLEOTIDE SEQUENCE [LARGE SCALE GENOMIC DNA]</scope>
    <source>
        <strain evidence="9 10">J2-2</strain>
    </source>
</reference>
<comment type="caution">
    <text evidence="9">The sequence shown here is derived from an EMBL/GenBank/DDBJ whole genome shotgun (WGS) entry which is preliminary data.</text>
</comment>
<evidence type="ECO:0000259" key="7">
    <source>
        <dbReference type="Pfam" id="PF01028"/>
    </source>
</evidence>
<gene>
    <name evidence="9" type="ORF">KIH74_11645</name>
</gene>
<dbReference type="Gene3D" id="1.10.132.120">
    <property type="match status" value="1"/>
</dbReference>
<evidence type="ECO:0000313" key="9">
    <source>
        <dbReference type="EMBL" id="MBT0769579.1"/>
    </source>
</evidence>
<dbReference type="Pfam" id="PF01028">
    <property type="entry name" value="Topoisom_I"/>
    <property type="match status" value="1"/>
</dbReference>
<dbReference type="InterPro" id="IPR001631">
    <property type="entry name" value="TopoI"/>
</dbReference>
<evidence type="ECO:0000256" key="6">
    <source>
        <dbReference type="ARBA" id="ARBA00023235"/>
    </source>
</evidence>
<dbReference type="InterPro" id="IPR014711">
    <property type="entry name" value="TopoI_cat_a-hlx-sub_euk"/>
</dbReference>
<evidence type="ECO:0000256" key="2">
    <source>
        <dbReference type="ARBA" id="ARBA00006645"/>
    </source>
</evidence>
<dbReference type="EMBL" id="JAHBAY010000004">
    <property type="protein sequence ID" value="MBT0769579.1"/>
    <property type="molecule type" value="Genomic_DNA"/>
</dbReference>
<dbReference type="Proteomes" id="UP001197247">
    <property type="component" value="Unassembled WGS sequence"/>
</dbReference>
<keyword evidence="5" id="KW-0238">DNA-binding</keyword>
<feature type="domain" description="DNA topoisomerase IB N-terminal" evidence="8">
    <location>
        <begin position="21"/>
        <end position="69"/>
    </location>
</feature>
<comment type="similarity">
    <text evidence="2">Belongs to the type IB topoisomerase family.</text>
</comment>
<dbReference type="EC" id="5.6.2.1" evidence="3"/>
<dbReference type="SUPFAM" id="SSF56349">
    <property type="entry name" value="DNA breaking-rejoining enzymes"/>
    <property type="match status" value="1"/>
</dbReference>
<proteinExistence type="inferred from homology"/>
<evidence type="ECO:0000259" key="8">
    <source>
        <dbReference type="Pfam" id="PF21338"/>
    </source>
</evidence>
<keyword evidence="10" id="KW-1185">Reference proteome</keyword>
<evidence type="ECO:0000256" key="4">
    <source>
        <dbReference type="ARBA" id="ARBA00023029"/>
    </source>
</evidence>
<dbReference type="PROSITE" id="PS52038">
    <property type="entry name" value="TOPO_IB_2"/>
    <property type="match status" value="1"/>
</dbReference>
<keyword evidence="4" id="KW-0799">Topoisomerase</keyword>
<keyword evidence="6" id="KW-0413">Isomerase</keyword>
<dbReference type="InterPro" id="IPR035447">
    <property type="entry name" value="DNA_topo_I_N_sf"/>
</dbReference>
<name>A0ABS5TER3_9ACTN</name>
<accession>A0ABS5TER3</accession>
<dbReference type="Pfam" id="PF21338">
    <property type="entry name" value="Top1B_N_bact"/>
    <property type="match status" value="1"/>
</dbReference>
<dbReference type="RefSeq" id="WP_214155879.1">
    <property type="nucleotide sequence ID" value="NZ_JAHBAY010000004.1"/>
</dbReference>
<evidence type="ECO:0000256" key="5">
    <source>
        <dbReference type="ARBA" id="ARBA00023125"/>
    </source>
</evidence>
<protein>
    <recommendedName>
        <fullName evidence="3">DNA topoisomerase</fullName>
        <ecNumber evidence="3">5.6.2.1</ecNumber>
    </recommendedName>
</protein>
<dbReference type="Gene3D" id="3.30.66.10">
    <property type="entry name" value="DNA topoisomerase I domain"/>
    <property type="match status" value="1"/>
</dbReference>
<evidence type="ECO:0000256" key="1">
    <source>
        <dbReference type="ARBA" id="ARBA00000213"/>
    </source>
</evidence>
<evidence type="ECO:0000256" key="3">
    <source>
        <dbReference type="ARBA" id="ARBA00012891"/>
    </source>
</evidence>
<feature type="domain" description="DNA topoisomerase I catalytic core eukaryotic-type" evidence="7">
    <location>
        <begin position="82"/>
        <end position="286"/>
    </location>
</feature>
<organism evidence="9 10">
    <name type="scientific">Kineosporia corallincola</name>
    <dbReference type="NCBI Taxonomy" id="2835133"/>
    <lineage>
        <taxon>Bacteria</taxon>
        <taxon>Bacillati</taxon>
        <taxon>Actinomycetota</taxon>
        <taxon>Actinomycetes</taxon>
        <taxon>Kineosporiales</taxon>
        <taxon>Kineosporiaceae</taxon>
        <taxon>Kineosporia</taxon>
    </lineage>
</organism>
<evidence type="ECO:0000313" key="10">
    <source>
        <dbReference type="Proteomes" id="UP001197247"/>
    </source>
</evidence>
<dbReference type="SUPFAM" id="SSF55869">
    <property type="entry name" value="DNA topoisomerase I domain"/>
    <property type="match status" value="1"/>
</dbReference>
<sequence>MRLRRSTPDRPGWTRRRSGRGFVYLDADGQRLTDAEQVRRIRELVIPPAWQEVWICPWPNGHLQAVGTDVKGRRQYLYHPRWREDRDHDKHRRMLDFAHDLPAARVRVAEHLELPGMPRERVLAAAFRMLDLGLFRIGGEAYAQENNSFGLATLRKDHARVRSGSVVDFAYPAKSGVRRVFSIDDEPIVDVVRTLRRRRGGGDELLAWRRGRAWVDLASSDISAYVKEVVSPGASAKDFRTWHATVLAAIAFAGRPGAQSPTALKRAVAQVMREVSGELGNTPAVCRASYVDPRVARGFQQGTTIRSALRRVPEGVAATTDEGVERAVLRLLRKVGD</sequence>
<dbReference type="Gene3D" id="3.90.15.10">
    <property type="entry name" value="Topoisomerase I, Chain A, domain 3"/>
    <property type="match status" value="1"/>
</dbReference>